<keyword evidence="2" id="KW-1185">Reference proteome</keyword>
<proteinExistence type="predicted"/>
<accession>A0A254TKA4</accession>
<name>A0A254TKA4_9BURK</name>
<organism evidence="1 2">
    <name type="scientific">Noviherbaspirillum denitrificans</name>
    <dbReference type="NCBI Taxonomy" id="1968433"/>
    <lineage>
        <taxon>Bacteria</taxon>
        <taxon>Pseudomonadati</taxon>
        <taxon>Pseudomonadota</taxon>
        <taxon>Betaproteobacteria</taxon>
        <taxon>Burkholderiales</taxon>
        <taxon>Oxalobacteraceae</taxon>
        <taxon>Noviherbaspirillum</taxon>
    </lineage>
</organism>
<evidence type="ECO:0008006" key="3">
    <source>
        <dbReference type="Google" id="ProtNLM"/>
    </source>
</evidence>
<dbReference type="Proteomes" id="UP000197535">
    <property type="component" value="Unassembled WGS sequence"/>
</dbReference>
<evidence type="ECO:0000313" key="2">
    <source>
        <dbReference type="Proteomes" id="UP000197535"/>
    </source>
</evidence>
<protein>
    <recommendedName>
        <fullName evidence="3">TonB C-terminal domain-containing protein</fullName>
    </recommendedName>
</protein>
<evidence type="ECO:0000313" key="1">
    <source>
        <dbReference type="EMBL" id="OWW21033.1"/>
    </source>
</evidence>
<gene>
    <name evidence="1" type="ORF">AYR66_17685</name>
</gene>
<dbReference type="EMBL" id="LSTO01000001">
    <property type="protein sequence ID" value="OWW21033.1"/>
    <property type="molecule type" value="Genomic_DNA"/>
</dbReference>
<sequence>MLSALAAFPAFAVDPDSFRERVLLARDAQDDEQFHSYTEQMAREAGQHFAHTMRKCWTQSQRDPKPFVLVADIGADGRPHDVAVKPAHGAARCFASGFAAVRYLPPPEYPDRDGFPVMVRIGGHK</sequence>
<comment type="caution">
    <text evidence="1">The sequence shown here is derived from an EMBL/GenBank/DDBJ whole genome shotgun (WGS) entry which is preliminary data.</text>
</comment>
<dbReference type="AlphaFoldDB" id="A0A254TKA4"/>
<reference evidence="1 2" key="1">
    <citation type="submission" date="2016-02" db="EMBL/GenBank/DDBJ databases">
        <authorList>
            <person name="Wen L."/>
            <person name="He K."/>
            <person name="Yang H."/>
        </authorList>
    </citation>
    <scope>NUCLEOTIDE SEQUENCE [LARGE SCALE GENOMIC DNA]</scope>
    <source>
        <strain evidence="1 2">TSA40</strain>
    </source>
</reference>